<dbReference type="InterPro" id="IPR000182">
    <property type="entry name" value="GNAT_dom"/>
</dbReference>
<dbReference type="Proteomes" id="UP000006051">
    <property type="component" value="Chromosome"/>
</dbReference>
<dbReference type="GO" id="GO:0016747">
    <property type="term" value="F:acyltransferase activity, transferring groups other than amino-acyl groups"/>
    <property type="evidence" value="ECO:0007669"/>
    <property type="project" value="InterPro"/>
</dbReference>
<sequence>MDIRKIYLKKDIDDALNLAFKTFIKCNSEDCNAQGVAYISDFLKNKETVNKLDFYAAFVKGKIVGMIAFGYNPLHISLFFVEENYQGLKIGNKLFNFAIQNIKEKYIWVKSSTLAVKFYEKLGFVVVDSPEIKNGLKSTLMKYEFLG</sequence>
<feature type="domain" description="N-acetyltransferase" evidence="1">
    <location>
        <begin position="1"/>
        <end position="146"/>
    </location>
</feature>
<dbReference type="SUPFAM" id="SSF55729">
    <property type="entry name" value="Acyl-CoA N-acyltransferases (Nat)"/>
    <property type="match status" value="1"/>
</dbReference>
<accession>I4A3F4</accession>
<evidence type="ECO:0000259" key="1">
    <source>
        <dbReference type="PROSITE" id="PS51186"/>
    </source>
</evidence>
<dbReference type="Gene3D" id="3.40.630.30">
    <property type="match status" value="1"/>
</dbReference>
<evidence type="ECO:0000313" key="2">
    <source>
        <dbReference type="EMBL" id="AFL98488.1"/>
    </source>
</evidence>
<dbReference type="PROSITE" id="PS51186">
    <property type="entry name" value="GNAT"/>
    <property type="match status" value="1"/>
</dbReference>
<reference evidence="2 3" key="1">
    <citation type="submission" date="2012-06" db="EMBL/GenBank/DDBJ databases">
        <title>The complete genome of Ornithobacterium rhinotracheale DSM 15997.</title>
        <authorList>
            <consortium name="US DOE Joint Genome Institute (JGI-PGF)"/>
            <person name="Lucas S."/>
            <person name="Copeland A."/>
            <person name="Lapidus A."/>
            <person name="Goodwin L."/>
            <person name="Pitluck S."/>
            <person name="Peters L."/>
            <person name="Mikhailova N."/>
            <person name="Teshima H."/>
            <person name="Kyrpides N."/>
            <person name="Mavromatis K."/>
            <person name="Pagani I."/>
            <person name="Ivanova N."/>
            <person name="Ovchinnikova G."/>
            <person name="Zeytun A."/>
            <person name="Detter J.C."/>
            <person name="Han C."/>
            <person name="Land M."/>
            <person name="Hauser L."/>
            <person name="Markowitz V."/>
            <person name="Cheng J.-F."/>
            <person name="Hugenholtz P."/>
            <person name="Woyke T."/>
            <person name="Wu D."/>
            <person name="Lang E."/>
            <person name="Kopitz M."/>
            <person name="Brambilla E."/>
            <person name="Klenk H.-P."/>
            <person name="Eisen J.A."/>
        </authorList>
    </citation>
    <scope>NUCLEOTIDE SEQUENCE [LARGE SCALE GENOMIC DNA]</scope>
    <source>
        <strain evidence="3">ATCC 51463 / DSM 15997 / CCUG 23171 / LMG 9086</strain>
    </source>
</reference>
<name>I4A3F4_ORNRL</name>
<evidence type="ECO:0000313" key="3">
    <source>
        <dbReference type="Proteomes" id="UP000006051"/>
    </source>
</evidence>
<keyword evidence="3" id="KW-1185">Reference proteome</keyword>
<dbReference type="AlphaFoldDB" id="I4A3F4"/>
<dbReference type="HOGENOM" id="CLU_120448_0_0_10"/>
<dbReference type="KEGG" id="orh:Ornrh_2359"/>
<dbReference type="EMBL" id="CP003283">
    <property type="protein sequence ID" value="AFL98488.1"/>
    <property type="molecule type" value="Genomic_DNA"/>
</dbReference>
<dbReference type="PANTHER" id="PTHR43451">
    <property type="entry name" value="ACETYLTRANSFERASE (GNAT) FAMILY PROTEIN"/>
    <property type="match status" value="1"/>
</dbReference>
<dbReference type="CDD" id="cd04301">
    <property type="entry name" value="NAT_SF"/>
    <property type="match status" value="1"/>
</dbReference>
<keyword evidence="2" id="KW-0808">Transferase</keyword>
<dbReference type="InterPro" id="IPR016181">
    <property type="entry name" value="Acyl_CoA_acyltransferase"/>
</dbReference>
<dbReference type="PANTHER" id="PTHR43451:SF1">
    <property type="entry name" value="ACETYLTRANSFERASE"/>
    <property type="match status" value="1"/>
</dbReference>
<proteinExistence type="predicted"/>
<dbReference type="Pfam" id="PF13673">
    <property type="entry name" value="Acetyltransf_10"/>
    <property type="match status" value="1"/>
</dbReference>
<gene>
    <name evidence="2" type="ordered locus">Ornrh_2359</name>
</gene>
<dbReference type="eggNOG" id="COG0456">
    <property type="taxonomic scope" value="Bacteria"/>
</dbReference>
<protein>
    <submittedName>
        <fullName evidence="2">Acetyltransferase</fullName>
    </submittedName>
</protein>
<dbReference type="STRING" id="867902.Ornrh_2359"/>
<dbReference type="InterPro" id="IPR052564">
    <property type="entry name" value="N-acetyltrans/Recomb-assoc"/>
</dbReference>
<organism evidence="2 3">
    <name type="scientific">Ornithobacterium rhinotracheale (strain ATCC 51463 / DSM 15997 / CCUG 23171 / CIP 104009 / LMG 9086)</name>
    <dbReference type="NCBI Taxonomy" id="867902"/>
    <lineage>
        <taxon>Bacteria</taxon>
        <taxon>Pseudomonadati</taxon>
        <taxon>Bacteroidota</taxon>
        <taxon>Flavobacteriia</taxon>
        <taxon>Flavobacteriales</taxon>
        <taxon>Weeksellaceae</taxon>
        <taxon>Ornithobacterium</taxon>
    </lineage>
</organism>